<dbReference type="Proteomes" id="UP000199514">
    <property type="component" value="Unassembled WGS sequence"/>
</dbReference>
<name>A0A1I1DBJ4_9BACT</name>
<reference evidence="1 2" key="1">
    <citation type="submission" date="2016-10" db="EMBL/GenBank/DDBJ databases">
        <authorList>
            <person name="de Groot N.N."/>
        </authorList>
    </citation>
    <scope>NUCLEOTIDE SEQUENCE [LARGE SCALE GENOMIC DNA]</scope>
    <source>
        <strain evidence="1 2">DSM 6793</strain>
    </source>
</reference>
<dbReference type="STRING" id="927664.SAMN05421780_101110"/>
<keyword evidence="2" id="KW-1185">Reference proteome</keyword>
<accession>A0A1I1DBJ4</accession>
<evidence type="ECO:0000313" key="1">
    <source>
        <dbReference type="EMBL" id="SFB72399.1"/>
    </source>
</evidence>
<dbReference type="RefSeq" id="WP_091505700.1">
    <property type="nucleotide sequence ID" value="NZ_FOLE01000001.1"/>
</dbReference>
<protein>
    <submittedName>
        <fullName evidence="1">Uncharacterized protein</fullName>
    </submittedName>
</protein>
<sequence length="474" mass="55285">MNKFFESLYAYIDSVLEDGLIYYSTPINQERGILGGMVYCIVDGVKNYNLGKEVEKKLDDFQIEIEDEYVSMYALTKLLPVNRRIKYIFQKGQPIKAEVYSTQMIIDDFINDLKNGYSYKGFVRVEAEFQYIIQDKNLKLSGNIIKTNSDLTTVNSDKIYDDNLELLYYSLDGKIDKFHFVFENDCLSIFSKPAFPEYNFLDLNETINMELDENNKDEVFSFLESLNEHKIAKAIEVLKTKPEWYARAEARYLNFIKTRLKNPEAGLEQLADIKVITQLDVSLMMGKDIDKNFISLSYLDDSQTCFIVDYLGAMVRNAFHSEDLIAEMKILVEDDDDRVREIHKKYSDILDKWIKNEIEFYNGGWFGKINKKLFDMYVEKLLFDHTDFSSANKSLVMNEFMFFLENKPESSLLIDIFQSTCPNLGCMFWILPNIPDTIWGDVKPYFPKSVLSFQRSASIKIGDDGQWNDITSEH</sequence>
<dbReference type="AlphaFoldDB" id="A0A1I1DBJ4"/>
<dbReference type="OrthoDB" id="1352698at2"/>
<proteinExistence type="predicted"/>
<evidence type="ECO:0000313" key="2">
    <source>
        <dbReference type="Proteomes" id="UP000199514"/>
    </source>
</evidence>
<organism evidence="1 2">
    <name type="scientific">Flexibacter flexilis DSM 6793</name>
    <dbReference type="NCBI Taxonomy" id="927664"/>
    <lineage>
        <taxon>Bacteria</taxon>
        <taxon>Pseudomonadati</taxon>
        <taxon>Bacteroidota</taxon>
        <taxon>Cytophagia</taxon>
        <taxon>Cytophagales</taxon>
        <taxon>Flexibacteraceae</taxon>
        <taxon>Flexibacter</taxon>
    </lineage>
</organism>
<gene>
    <name evidence="1" type="ORF">SAMN05421780_101110</name>
</gene>
<dbReference type="EMBL" id="FOLE01000001">
    <property type="protein sequence ID" value="SFB72399.1"/>
    <property type="molecule type" value="Genomic_DNA"/>
</dbReference>